<dbReference type="Gene3D" id="1.10.443.10">
    <property type="entry name" value="Intergrase catalytic core"/>
    <property type="match status" value="1"/>
</dbReference>
<dbReference type="InterPro" id="IPR010998">
    <property type="entry name" value="Integrase_recombinase_N"/>
</dbReference>
<evidence type="ECO:0000256" key="4">
    <source>
        <dbReference type="ARBA" id="ARBA00022829"/>
    </source>
</evidence>
<dbReference type="PANTHER" id="PTHR30349:SF90">
    <property type="entry name" value="TYROSINE RECOMBINASE XERD"/>
    <property type="match status" value="1"/>
</dbReference>
<evidence type="ECO:0000256" key="9">
    <source>
        <dbReference type="HAMAP-Rule" id="MF_01808"/>
    </source>
</evidence>
<dbReference type="Gene3D" id="1.10.150.130">
    <property type="match status" value="1"/>
</dbReference>
<comment type="subcellular location">
    <subcellularLocation>
        <location evidence="1 9">Cytoplasm</location>
    </subcellularLocation>
</comment>
<comment type="similarity">
    <text evidence="9">Belongs to the 'phage' integrase family. XerC subfamily.</text>
</comment>
<dbReference type="GO" id="GO:0005737">
    <property type="term" value="C:cytoplasm"/>
    <property type="evidence" value="ECO:0007669"/>
    <property type="project" value="UniProtKB-SubCell"/>
</dbReference>
<dbReference type="Proteomes" id="UP000184485">
    <property type="component" value="Unassembled WGS sequence"/>
</dbReference>
<dbReference type="InterPro" id="IPR004107">
    <property type="entry name" value="Integrase_SAM-like_N"/>
</dbReference>
<dbReference type="GO" id="GO:0009037">
    <property type="term" value="F:tyrosine-based site-specific recombinase activity"/>
    <property type="evidence" value="ECO:0007669"/>
    <property type="project" value="UniProtKB-UniRule"/>
</dbReference>
<feature type="active site" description="O-(3'-phospho-DNA)-tyrosine intermediate" evidence="9">
    <location>
        <position position="295"/>
    </location>
</feature>
<protein>
    <recommendedName>
        <fullName evidence="9">Tyrosine recombinase XerC</fullName>
    </recommendedName>
</protein>
<evidence type="ECO:0000256" key="2">
    <source>
        <dbReference type="ARBA" id="ARBA00022490"/>
    </source>
</evidence>
<evidence type="ECO:0000256" key="1">
    <source>
        <dbReference type="ARBA" id="ARBA00004496"/>
    </source>
</evidence>
<dbReference type="InterPro" id="IPR044068">
    <property type="entry name" value="CB"/>
</dbReference>
<comment type="function">
    <text evidence="9">Site-specific tyrosine recombinase, which acts by catalyzing the cutting and rejoining of the recombining DNA molecules. The XerC-XerD complex is essential to convert dimers of the bacterial chromosome into monomers to permit their segregation at cell division. It also contributes to the segregational stability of plasmids.</text>
</comment>
<dbReference type="InterPro" id="IPR002104">
    <property type="entry name" value="Integrase_catalytic"/>
</dbReference>
<feature type="active site" evidence="9">
    <location>
        <position position="260"/>
    </location>
</feature>
<keyword evidence="8 9" id="KW-0131">Cell cycle</keyword>
<comment type="subunit">
    <text evidence="9">Forms a cyclic heterotetrameric complex composed of two molecules of XerC and two molecules of XerD.</text>
</comment>
<feature type="active site" evidence="9">
    <location>
        <position position="286"/>
    </location>
</feature>
<keyword evidence="2 9" id="KW-0963">Cytoplasm</keyword>
<dbReference type="InterPro" id="IPR013762">
    <property type="entry name" value="Integrase-like_cat_sf"/>
</dbReference>
<dbReference type="PROSITE" id="PS51900">
    <property type="entry name" value="CB"/>
    <property type="match status" value="1"/>
</dbReference>
<organism evidence="12 13">
    <name type="scientific">Kaistia soli DSM 19436</name>
    <dbReference type="NCBI Taxonomy" id="1122133"/>
    <lineage>
        <taxon>Bacteria</taxon>
        <taxon>Pseudomonadati</taxon>
        <taxon>Pseudomonadota</taxon>
        <taxon>Alphaproteobacteria</taxon>
        <taxon>Hyphomicrobiales</taxon>
        <taxon>Kaistiaceae</taxon>
        <taxon>Kaistia</taxon>
    </lineage>
</organism>
<evidence type="ECO:0000313" key="12">
    <source>
        <dbReference type="EMBL" id="SHG85262.1"/>
    </source>
</evidence>
<dbReference type="EMBL" id="FQUP01000008">
    <property type="protein sequence ID" value="SHG85262.1"/>
    <property type="molecule type" value="Genomic_DNA"/>
</dbReference>
<dbReference type="SUPFAM" id="SSF56349">
    <property type="entry name" value="DNA breaking-rejoining enzymes"/>
    <property type="match status" value="1"/>
</dbReference>
<keyword evidence="3 9" id="KW-0132">Cell division</keyword>
<evidence type="ECO:0000256" key="6">
    <source>
        <dbReference type="ARBA" id="ARBA00023125"/>
    </source>
</evidence>
<dbReference type="SUPFAM" id="SSF47823">
    <property type="entry name" value="lambda integrase-like, N-terminal domain"/>
    <property type="match status" value="1"/>
</dbReference>
<keyword evidence="6 9" id="KW-0238">DNA-binding</keyword>
<dbReference type="InterPro" id="IPR011010">
    <property type="entry name" value="DNA_brk_join_enz"/>
</dbReference>
<dbReference type="Pfam" id="PF02899">
    <property type="entry name" value="Phage_int_SAM_1"/>
    <property type="match status" value="1"/>
</dbReference>
<evidence type="ECO:0000256" key="3">
    <source>
        <dbReference type="ARBA" id="ARBA00022618"/>
    </source>
</evidence>
<evidence type="ECO:0000259" key="10">
    <source>
        <dbReference type="PROSITE" id="PS51898"/>
    </source>
</evidence>
<dbReference type="PROSITE" id="PS51898">
    <property type="entry name" value="TYR_RECOMBINASE"/>
    <property type="match status" value="1"/>
</dbReference>
<feature type="domain" description="Tyr recombinase" evidence="10">
    <location>
        <begin position="124"/>
        <end position="308"/>
    </location>
</feature>
<dbReference type="AlphaFoldDB" id="A0A1M5N748"/>
<dbReference type="GO" id="GO:0051301">
    <property type="term" value="P:cell division"/>
    <property type="evidence" value="ECO:0007669"/>
    <property type="project" value="UniProtKB-KW"/>
</dbReference>
<evidence type="ECO:0000259" key="11">
    <source>
        <dbReference type="PROSITE" id="PS51900"/>
    </source>
</evidence>
<accession>A0A1M5N748</accession>
<reference evidence="12 13" key="1">
    <citation type="submission" date="2016-11" db="EMBL/GenBank/DDBJ databases">
        <authorList>
            <person name="Jaros S."/>
            <person name="Januszkiewicz K."/>
            <person name="Wedrychowicz H."/>
        </authorList>
    </citation>
    <scope>NUCLEOTIDE SEQUENCE [LARGE SCALE GENOMIC DNA]</scope>
    <source>
        <strain evidence="12 13">DSM 19436</strain>
    </source>
</reference>
<dbReference type="GO" id="GO:0007059">
    <property type="term" value="P:chromosome segregation"/>
    <property type="evidence" value="ECO:0007669"/>
    <property type="project" value="UniProtKB-UniRule"/>
</dbReference>
<dbReference type="HAMAP" id="MF_01808">
    <property type="entry name" value="Recomb_XerC_XerD"/>
    <property type="match status" value="1"/>
</dbReference>
<feature type="active site" evidence="9">
    <location>
        <position position="167"/>
    </location>
</feature>
<feature type="active site" evidence="9">
    <location>
        <position position="192"/>
    </location>
</feature>
<name>A0A1M5N748_9HYPH</name>
<evidence type="ECO:0000256" key="7">
    <source>
        <dbReference type="ARBA" id="ARBA00023172"/>
    </source>
</evidence>
<proteinExistence type="inferred from homology"/>
<dbReference type="InterPro" id="IPR023009">
    <property type="entry name" value="Tyrosine_recombinase_XerC/XerD"/>
</dbReference>
<dbReference type="OrthoDB" id="9801717at2"/>
<keyword evidence="4 9" id="KW-0159">Chromosome partition</keyword>
<dbReference type="Pfam" id="PF00589">
    <property type="entry name" value="Phage_integrase"/>
    <property type="match status" value="1"/>
</dbReference>
<sequence>MTTAPPLILAAPDTIAMIDAWEEHLRGERRLSSKTLEAYGRDLTQFLAFITLHIGNPPTIADLADLRMGDIRGFMASRRQGGAGARTLARGLAGIRSFISFLEREGLANGAAFRAMRTPRQPKTLPKPLTPTLAVRVTEAEEQLDDEPWVAARNAAVLALCYGSGLRISEALGIRRADAPLSGEGVLRVTGKGGKTRLVPVLPVVAESIADYLRLAPFSPKADGPLFIGVRGGPLRPRIIQLAMAKMRGALGLPDSATPHALRHSFATHLLAGGGDLRAIQELLGHASLSTTQIYTGVDTERLLAVFEETHPRARRRPSA</sequence>
<dbReference type="InterPro" id="IPR050090">
    <property type="entry name" value="Tyrosine_recombinase_XerCD"/>
</dbReference>
<evidence type="ECO:0000256" key="5">
    <source>
        <dbReference type="ARBA" id="ARBA00022908"/>
    </source>
</evidence>
<dbReference type="RefSeq" id="WP_073058403.1">
    <property type="nucleotide sequence ID" value="NZ_FQUP01000008.1"/>
</dbReference>
<dbReference type="GO" id="GO:0003677">
    <property type="term" value="F:DNA binding"/>
    <property type="evidence" value="ECO:0007669"/>
    <property type="project" value="UniProtKB-UniRule"/>
</dbReference>
<keyword evidence="13" id="KW-1185">Reference proteome</keyword>
<gene>
    <name evidence="9" type="primary">xerC</name>
    <name evidence="12" type="ORF">SAMN02745157_4932</name>
</gene>
<dbReference type="PANTHER" id="PTHR30349">
    <property type="entry name" value="PHAGE INTEGRASE-RELATED"/>
    <property type="match status" value="1"/>
</dbReference>
<dbReference type="STRING" id="1122133.SAMN02745157_4932"/>
<dbReference type="GO" id="GO:0006313">
    <property type="term" value="P:DNA transposition"/>
    <property type="evidence" value="ECO:0007669"/>
    <property type="project" value="UniProtKB-UniRule"/>
</dbReference>
<evidence type="ECO:0000256" key="8">
    <source>
        <dbReference type="ARBA" id="ARBA00023306"/>
    </source>
</evidence>
<keyword evidence="7 9" id="KW-0233">DNA recombination</keyword>
<feature type="domain" description="Core-binding (CB)" evidence="11">
    <location>
        <begin position="12"/>
        <end position="103"/>
    </location>
</feature>
<keyword evidence="5 9" id="KW-0229">DNA integration</keyword>
<feature type="active site" evidence="9">
    <location>
        <position position="263"/>
    </location>
</feature>
<evidence type="ECO:0000313" key="13">
    <source>
        <dbReference type="Proteomes" id="UP000184485"/>
    </source>
</evidence>